<accession>A0A7X1TQ27</accession>
<evidence type="ECO:0000313" key="2">
    <source>
        <dbReference type="Proteomes" id="UP000484842"/>
    </source>
</evidence>
<keyword evidence="2" id="KW-1185">Reference proteome</keyword>
<name>A0A7X1TQ27_9DEIO</name>
<organism evidence="1 2">
    <name type="scientific">Deinococcus terrestris</name>
    <dbReference type="NCBI Taxonomy" id="2651870"/>
    <lineage>
        <taxon>Bacteria</taxon>
        <taxon>Thermotogati</taxon>
        <taxon>Deinococcota</taxon>
        <taxon>Deinococci</taxon>
        <taxon>Deinococcales</taxon>
        <taxon>Deinococcaceae</taxon>
        <taxon>Deinococcus</taxon>
    </lineage>
</organism>
<evidence type="ECO:0000313" key="1">
    <source>
        <dbReference type="EMBL" id="MPY65170.1"/>
    </source>
</evidence>
<reference evidence="1 2" key="1">
    <citation type="submission" date="2019-10" db="EMBL/GenBank/DDBJ databases">
        <title>Deinococcus sp. isolated from soil.</title>
        <authorList>
            <person name="Li Y."/>
            <person name="Wang J."/>
        </authorList>
    </citation>
    <scope>NUCLEOTIDE SEQUENCE [LARGE SCALE GENOMIC DNA]</scope>
    <source>
        <strain evidence="1 2">SDU3-2</strain>
    </source>
</reference>
<sequence length="125" mass="13895">MRLLLIALVAALALLYVTLGLRFGYVTLTPTWLLNANGQNRYVMEVYDEGQRVGYRGRCEVQSGRAVVRLLAPDGRQLVGRTCQKVGDRGEWTLHLVGGGQPGRYQLVVDLDAYTGLLDLSETRE</sequence>
<dbReference type="RefSeq" id="WP_322618378.1">
    <property type="nucleotide sequence ID" value="NZ_WBSL01000001.1"/>
</dbReference>
<proteinExistence type="predicted"/>
<gene>
    <name evidence="1" type="ORF">F8S09_00480</name>
</gene>
<comment type="caution">
    <text evidence="1">The sequence shown here is derived from an EMBL/GenBank/DDBJ whole genome shotgun (WGS) entry which is preliminary data.</text>
</comment>
<dbReference type="EMBL" id="WBSL01000001">
    <property type="protein sequence ID" value="MPY65170.1"/>
    <property type="molecule type" value="Genomic_DNA"/>
</dbReference>
<protein>
    <submittedName>
        <fullName evidence="1">Uncharacterized protein</fullName>
    </submittedName>
</protein>
<dbReference type="AlphaFoldDB" id="A0A7X1TQ27"/>
<dbReference type="Proteomes" id="UP000484842">
    <property type="component" value="Unassembled WGS sequence"/>
</dbReference>